<dbReference type="InterPro" id="IPR036873">
    <property type="entry name" value="Rhodanese-like_dom_sf"/>
</dbReference>
<dbReference type="SUPFAM" id="SSF52821">
    <property type="entry name" value="Rhodanese/Cell cycle control phosphatase"/>
    <property type="match status" value="1"/>
</dbReference>
<protein>
    <recommendedName>
        <fullName evidence="1">Rhodanese domain-containing protein</fullName>
    </recommendedName>
</protein>
<dbReference type="Pfam" id="PF00581">
    <property type="entry name" value="Rhodanese"/>
    <property type="match status" value="1"/>
</dbReference>
<dbReference type="Gene3D" id="3.40.250.10">
    <property type="entry name" value="Rhodanese-like domain"/>
    <property type="match status" value="1"/>
</dbReference>
<dbReference type="InterPro" id="IPR001763">
    <property type="entry name" value="Rhodanese-like_dom"/>
</dbReference>
<evidence type="ECO:0000313" key="3">
    <source>
        <dbReference type="Proteomes" id="UP000032304"/>
    </source>
</evidence>
<dbReference type="PROSITE" id="PS50206">
    <property type="entry name" value="RHODANESE_3"/>
    <property type="match status" value="1"/>
</dbReference>
<feature type="domain" description="Rhodanese" evidence="1">
    <location>
        <begin position="24"/>
        <end position="124"/>
    </location>
</feature>
<dbReference type="GO" id="GO:0003824">
    <property type="term" value="F:catalytic activity"/>
    <property type="evidence" value="ECO:0007669"/>
    <property type="project" value="InterPro"/>
</dbReference>
<name>A0A0D2V8F9_GOSRA</name>
<gene>
    <name evidence="2" type="ORF">B456_013G141700</name>
</gene>
<evidence type="ECO:0000259" key="1">
    <source>
        <dbReference type="PROSITE" id="PS50206"/>
    </source>
</evidence>
<reference evidence="2 3" key="1">
    <citation type="journal article" date="2012" name="Nature">
        <title>Repeated polyploidization of Gossypium genomes and the evolution of spinnable cotton fibres.</title>
        <authorList>
            <person name="Paterson A.H."/>
            <person name="Wendel J.F."/>
            <person name="Gundlach H."/>
            <person name="Guo H."/>
            <person name="Jenkins J."/>
            <person name="Jin D."/>
            <person name="Llewellyn D."/>
            <person name="Showmaker K.C."/>
            <person name="Shu S."/>
            <person name="Udall J."/>
            <person name="Yoo M.J."/>
            <person name="Byers R."/>
            <person name="Chen W."/>
            <person name="Doron-Faigenboim A."/>
            <person name="Duke M.V."/>
            <person name="Gong L."/>
            <person name="Grimwood J."/>
            <person name="Grover C."/>
            <person name="Grupp K."/>
            <person name="Hu G."/>
            <person name="Lee T.H."/>
            <person name="Li J."/>
            <person name="Lin L."/>
            <person name="Liu T."/>
            <person name="Marler B.S."/>
            <person name="Page J.T."/>
            <person name="Roberts A.W."/>
            <person name="Romanel E."/>
            <person name="Sanders W.S."/>
            <person name="Szadkowski E."/>
            <person name="Tan X."/>
            <person name="Tang H."/>
            <person name="Xu C."/>
            <person name="Wang J."/>
            <person name="Wang Z."/>
            <person name="Zhang D."/>
            <person name="Zhang L."/>
            <person name="Ashrafi H."/>
            <person name="Bedon F."/>
            <person name="Bowers J.E."/>
            <person name="Brubaker C.L."/>
            <person name="Chee P.W."/>
            <person name="Das S."/>
            <person name="Gingle A.R."/>
            <person name="Haigler C.H."/>
            <person name="Harker D."/>
            <person name="Hoffmann L.V."/>
            <person name="Hovav R."/>
            <person name="Jones D.C."/>
            <person name="Lemke C."/>
            <person name="Mansoor S."/>
            <person name="ur Rahman M."/>
            <person name="Rainville L.N."/>
            <person name="Rambani A."/>
            <person name="Reddy U.K."/>
            <person name="Rong J.K."/>
            <person name="Saranga Y."/>
            <person name="Scheffler B.E."/>
            <person name="Scheffler J.A."/>
            <person name="Stelly D.M."/>
            <person name="Triplett B.A."/>
            <person name="Van Deynze A."/>
            <person name="Vaslin M.F."/>
            <person name="Waghmare V.N."/>
            <person name="Walford S.A."/>
            <person name="Wright R.J."/>
            <person name="Zaki E.A."/>
            <person name="Zhang T."/>
            <person name="Dennis E.S."/>
            <person name="Mayer K.F."/>
            <person name="Peterson D.G."/>
            <person name="Rokhsar D.S."/>
            <person name="Wang X."/>
            <person name="Schmutz J."/>
        </authorList>
    </citation>
    <scope>NUCLEOTIDE SEQUENCE [LARGE SCALE GENOMIC DNA]</scope>
</reference>
<proteinExistence type="predicted"/>
<dbReference type="CDD" id="cd00158">
    <property type="entry name" value="RHOD"/>
    <property type="match status" value="1"/>
</dbReference>
<evidence type="ECO:0000313" key="2">
    <source>
        <dbReference type="EMBL" id="KJB78399.1"/>
    </source>
</evidence>
<dbReference type="Gramene" id="KJB78399">
    <property type="protein sequence ID" value="KJB78399"/>
    <property type="gene ID" value="B456_013G141700"/>
</dbReference>
<sequence length="139" mass="15319">MDAPKSCTPEDVATVNVIAAKDLLGSNHCYLDVRTPEEFSKSHIHHAFNVPYMFITQEGRVKNPEFLKEVSLILKKDDRIIVGCNSGGRGVRACVDLIEASYENVSNMEGGYSAWVDAGLTPAGDKPAEELKTFCKFRP</sequence>
<dbReference type="InterPro" id="IPR044684">
    <property type="entry name" value="STR17/STR18/HARC1-like"/>
</dbReference>
<dbReference type="SMART" id="SM00450">
    <property type="entry name" value="RHOD"/>
    <property type="match status" value="1"/>
</dbReference>
<dbReference type="KEGG" id="gra:105781902"/>
<dbReference type="AlphaFoldDB" id="A0A0D2V8F9"/>
<dbReference type="OrthoDB" id="566238at2759"/>
<dbReference type="Proteomes" id="UP000032304">
    <property type="component" value="Chromosome 13"/>
</dbReference>
<dbReference type="STRING" id="29730.A0A0D2V8F9"/>
<dbReference type="EMBL" id="CM001752">
    <property type="protein sequence ID" value="KJB78399.1"/>
    <property type="molecule type" value="Genomic_DNA"/>
</dbReference>
<dbReference type="eggNOG" id="KOG1530">
    <property type="taxonomic scope" value="Eukaryota"/>
</dbReference>
<dbReference type="PANTHER" id="PTHR44542">
    <property type="entry name" value="THIOSULFATE SULFURTRANSFERASE 18"/>
    <property type="match status" value="1"/>
</dbReference>
<dbReference type="OMA" id="HLVVGCN"/>
<organism evidence="2 3">
    <name type="scientific">Gossypium raimondii</name>
    <name type="common">Peruvian cotton</name>
    <name type="synonym">Gossypium klotzschianum subsp. raimondii</name>
    <dbReference type="NCBI Taxonomy" id="29730"/>
    <lineage>
        <taxon>Eukaryota</taxon>
        <taxon>Viridiplantae</taxon>
        <taxon>Streptophyta</taxon>
        <taxon>Embryophyta</taxon>
        <taxon>Tracheophyta</taxon>
        <taxon>Spermatophyta</taxon>
        <taxon>Magnoliopsida</taxon>
        <taxon>eudicotyledons</taxon>
        <taxon>Gunneridae</taxon>
        <taxon>Pentapetalae</taxon>
        <taxon>rosids</taxon>
        <taxon>malvids</taxon>
        <taxon>Malvales</taxon>
        <taxon>Malvaceae</taxon>
        <taxon>Malvoideae</taxon>
        <taxon>Gossypium</taxon>
    </lineage>
</organism>
<accession>A0A0D2V8F9</accession>
<keyword evidence="3" id="KW-1185">Reference proteome</keyword>
<dbReference type="PANTHER" id="PTHR44542:SF14">
    <property type="entry name" value="PROTEIN HIGH ARSENIC CONTENT 1, MITOCHONDRIAL-RELATED"/>
    <property type="match status" value="1"/>
</dbReference>